<gene>
    <name evidence="1" type="ORF">A3B54_05420</name>
</gene>
<protein>
    <submittedName>
        <fullName evidence="1">Uncharacterized protein</fullName>
    </submittedName>
</protein>
<proteinExistence type="predicted"/>
<evidence type="ECO:0000313" key="1">
    <source>
        <dbReference type="EMBL" id="OGD98593.1"/>
    </source>
</evidence>
<organism evidence="1 2">
    <name type="scientific">Candidatus Curtissbacteria bacterium RIFCSPLOWO2_01_FULL_42_50</name>
    <dbReference type="NCBI Taxonomy" id="1797730"/>
    <lineage>
        <taxon>Bacteria</taxon>
        <taxon>Candidatus Curtissiibacteriota</taxon>
    </lineage>
</organism>
<dbReference type="EMBL" id="MFBT01000034">
    <property type="protein sequence ID" value="OGD98593.1"/>
    <property type="molecule type" value="Genomic_DNA"/>
</dbReference>
<evidence type="ECO:0000313" key="2">
    <source>
        <dbReference type="Proteomes" id="UP000177039"/>
    </source>
</evidence>
<accession>A0A1F5H384</accession>
<comment type="caution">
    <text evidence="1">The sequence shown here is derived from an EMBL/GenBank/DDBJ whole genome shotgun (WGS) entry which is preliminary data.</text>
</comment>
<dbReference type="AlphaFoldDB" id="A0A1F5H384"/>
<reference evidence="1 2" key="1">
    <citation type="journal article" date="2016" name="Nat. Commun.">
        <title>Thousands of microbial genomes shed light on interconnected biogeochemical processes in an aquifer system.</title>
        <authorList>
            <person name="Anantharaman K."/>
            <person name="Brown C.T."/>
            <person name="Hug L.A."/>
            <person name="Sharon I."/>
            <person name="Castelle C.J."/>
            <person name="Probst A.J."/>
            <person name="Thomas B.C."/>
            <person name="Singh A."/>
            <person name="Wilkins M.J."/>
            <person name="Karaoz U."/>
            <person name="Brodie E.L."/>
            <person name="Williams K.H."/>
            <person name="Hubbard S.S."/>
            <person name="Banfield J.F."/>
        </authorList>
    </citation>
    <scope>NUCLEOTIDE SEQUENCE [LARGE SCALE GENOMIC DNA]</scope>
</reference>
<sequence length="182" mass="20946">MRINRRKKAKPNFRGFFVFHRTDKELIKQGGSALLGAYYAFVSEADWDKRHSETYGRILKTDAEIAEGWGCDSTTVARYRKKLIEYGLLEIDDNGYLRVKNFERFEIPVAYKLAKYNQQNQQVESVKLQEILTNMPVKNARLQKNYGYISSKDFGGTLRGNLGGDLGDEFSDETDLLEDLPV</sequence>
<dbReference type="Proteomes" id="UP000177039">
    <property type="component" value="Unassembled WGS sequence"/>
</dbReference>
<name>A0A1F5H384_9BACT</name>